<evidence type="ECO:0000313" key="2">
    <source>
        <dbReference type="EMBL" id="MFE8702599.1"/>
    </source>
</evidence>
<comment type="caution">
    <text evidence="2">The sequence shown here is derived from an EMBL/GenBank/DDBJ whole genome shotgun (WGS) entry which is preliminary data.</text>
</comment>
<protein>
    <submittedName>
        <fullName evidence="2">YqzK family protein</fullName>
    </submittedName>
</protein>
<gene>
    <name evidence="2" type="ORF">ACFYKX_18530</name>
</gene>
<keyword evidence="3" id="KW-1185">Reference proteome</keyword>
<dbReference type="InterPro" id="IPR025321">
    <property type="entry name" value="DUF4227"/>
</dbReference>
<organism evidence="2 3">
    <name type="scientific">Cytobacillus spartinae</name>
    <dbReference type="NCBI Taxonomy" id="3299023"/>
    <lineage>
        <taxon>Bacteria</taxon>
        <taxon>Bacillati</taxon>
        <taxon>Bacillota</taxon>
        <taxon>Bacilli</taxon>
        <taxon>Bacillales</taxon>
        <taxon>Bacillaceae</taxon>
        <taxon>Cytobacillus</taxon>
    </lineage>
</organism>
<evidence type="ECO:0000256" key="1">
    <source>
        <dbReference type="SAM" id="Phobius"/>
    </source>
</evidence>
<keyword evidence="1" id="KW-0472">Membrane</keyword>
<dbReference type="EMBL" id="JBIACK010000010">
    <property type="protein sequence ID" value="MFE8702599.1"/>
    <property type="molecule type" value="Genomic_DNA"/>
</dbReference>
<sequence>MKSWFKMIFKTVKVFILFTGCTIIFYYGIMWINEEYQGYHKYDEPKGAAVKVSAPIEGEESTWFDRLILFYLNGE</sequence>
<keyword evidence="1" id="KW-1133">Transmembrane helix</keyword>
<dbReference type="Pfam" id="PF14004">
    <property type="entry name" value="DUF4227"/>
    <property type="match status" value="1"/>
</dbReference>
<proteinExistence type="predicted"/>
<keyword evidence="1" id="KW-0812">Transmembrane</keyword>
<feature type="transmembrane region" description="Helical" evidence="1">
    <location>
        <begin position="12"/>
        <end position="32"/>
    </location>
</feature>
<dbReference type="Proteomes" id="UP001601059">
    <property type="component" value="Unassembled WGS sequence"/>
</dbReference>
<accession>A0ABW6KED4</accession>
<reference evidence="2 3" key="1">
    <citation type="submission" date="2024-08" db="EMBL/GenBank/DDBJ databases">
        <title>Two novel Cytobacillus novel species.</title>
        <authorList>
            <person name="Liu G."/>
        </authorList>
    </citation>
    <scope>NUCLEOTIDE SEQUENCE [LARGE SCALE GENOMIC DNA]</scope>
    <source>
        <strain evidence="2 3">FJAT-54145</strain>
    </source>
</reference>
<evidence type="ECO:0000313" key="3">
    <source>
        <dbReference type="Proteomes" id="UP001601059"/>
    </source>
</evidence>
<dbReference type="RefSeq" id="WP_389362558.1">
    <property type="nucleotide sequence ID" value="NZ_JBIACK010000010.1"/>
</dbReference>
<name>A0ABW6KED4_9BACI</name>